<dbReference type="RefSeq" id="WP_236340915.1">
    <property type="nucleotide sequence ID" value="NZ_CAKMMF010000009.1"/>
</dbReference>
<accession>A0ABN8G9A2</accession>
<proteinExistence type="predicted"/>
<sequence>MKELLKFGIAPDEFDWKSFLLDDHSELELAWQAAEMDERVEDLAELRWLLQEIREALAMYRNAFPDGRFERELESAFARQADVLERQVAEYETKLEQCDLNAYLTVKYAIRTLYKQLGATVAGSDWQSPCKKLQSTPDPASLAVPEESGFAQEEEGTYMRSYGSETVKEYEEAALEAFYTLPAERREQRIGFVTTSGMKALELAMIAYKSFTGETHPFYYQKGFYCEGADLAKLLLNAPLELEPDELYKIVDENRPIGCLLVDPGMCWPISPAVDLARLLDGLSRHRQSEPLYVIVDRTLTSVSNPLFERYGERLPPHVVLISVESGIKYMQYGLDLANVGYLTALGRMLGSQSHRAKWVALLSLLDAGADPVTVRQLPTPDLHQLTARLSRLNRNAHWMDAFLRHMVRVGKVEAYYRSVEPSPQYELDGRHWIGSLFYIQLPGLRSDAEYEAWIDSFVISAPREEHFVSGGSFGFDTFRMNAVRNSTCQDNALRVSVERAPLGQFLLKLKYMYSQL</sequence>
<organism evidence="2 3">
    <name type="scientific">Paenibacillus plantiphilus</name>
    <dbReference type="NCBI Taxonomy" id="2905650"/>
    <lineage>
        <taxon>Bacteria</taxon>
        <taxon>Bacillati</taxon>
        <taxon>Bacillota</taxon>
        <taxon>Bacilli</taxon>
        <taxon>Bacillales</taxon>
        <taxon>Paenibacillaceae</taxon>
        <taxon>Paenibacillus</taxon>
    </lineage>
</organism>
<keyword evidence="3" id="KW-1185">Reference proteome</keyword>
<evidence type="ECO:0008006" key="4">
    <source>
        <dbReference type="Google" id="ProtNLM"/>
    </source>
</evidence>
<protein>
    <recommendedName>
        <fullName evidence="4">Aminotransferase class I/classII domain-containing protein</fullName>
    </recommendedName>
</protein>
<dbReference type="Proteomes" id="UP000838686">
    <property type="component" value="Unassembled WGS sequence"/>
</dbReference>
<reference evidence="2" key="1">
    <citation type="submission" date="2022-01" db="EMBL/GenBank/DDBJ databases">
        <authorList>
            <person name="Criscuolo A."/>
        </authorList>
    </citation>
    <scope>NUCLEOTIDE SEQUENCE</scope>
    <source>
        <strain evidence="2">CIP111893</strain>
    </source>
</reference>
<evidence type="ECO:0000256" key="1">
    <source>
        <dbReference type="SAM" id="Coils"/>
    </source>
</evidence>
<feature type="coiled-coil region" evidence="1">
    <location>
        <begin position="43"/>
        <end position="101"/>
    </location>
</feature>
<dbReference type="EMBL" id="CAKMMF010000009">
    <property type="protein sequence ID" value="CAH1203584.1"/>
    <property type="molecule type" value="Genomic_DNA"/>
</dbReference>
<gene>
    <name evidence="2" type="ORF">PAECIP111893_02004</name>
</gene>
<name>A0ABN8G9A2_9BACL</name>
<evidence type="ECO:0000313" key="2">
    <source>
        <dbReference type="EMBL" id="CAH1203584.1"/>
    </source>
</evidence>
<keyword evidence="1" id="KW-0175">Coiled coil</keyword>
<comment type="caution">
    <text evidence="2">The sequence shown here is derived from an EMBL/GenBank/DDBJ whole genome shotgun (WGS) entry which is preliminary data.</text>
</comment>
<evidence type="ECO:0000313" key="3">
    <source>
        <dbReference type="Proteomes" id="UP000838686"/>
    </source>
</evidence>